<dbReference type="CDD" id="cd09274">
    <property type="entry name" value="RNase_HI_RT_Ty3"/>
    <property type="match status" value="1"/>
</dbReference>
<dbReference type="PROSITE" id="PS00028">
    <property type="entry name" value="ZINC_FINGER_C2H2_1"/>
    <property type="match status" value="1"/>
</dbReference>
<keyword evidence="11" id="KW-0229">DNA integration</keyword>
<protein>
    <recommendedName>
        <fullName evidence="1">RNA-directed DNA polymerase</fullName>
        <ecNumber evidence="1">2.7.7.49</ecNumber>
    </recommendedName>
</protein>
<dbReference type="Proteomes" id="UP000663851">
    <property type="component" value="Unassembled WGS sequence"/>
</dbReference>
<comment type="caution">
    <text evidence="19">The sequence shown here is derived from an EMBL/GenBank/DDBJ whole genome shotgun (WGS) entry which is preliminary data.</text>
</comment>
<proteinExistence type="predicted"/>
<keyword evidence="7" id="KW-0064">Aspartyl protease</keyword>
<dbReference type="Pfam" id="PF17917">
    <property type="entry name" value="RT_RNaseH"/>
    <property type="match status" value="1"/>
</dbReference>
<dbReference type="InterPro" id="IPR056924">
    <property type="entry name" value="SH3_Tf2-1"/>
</dbReference>
<keyword evidence="4" id="KW-0548">Nucleotidyltransferase</keyword>
<keyword evidence="13" id="KW-0239">DNA-directed DNA polymerase</keyword>
<dbReference type="GO" id="GO:0003677">
    <property type="term" value="F:DNA binding"/>
    <property type="evidence" value="ECO:0007669"/>
    <property type="project" value="UniProtKB-KW"/>
</dbReference>
<keyword evidence="3" id="KW-0808">Transferase</keyword>
<evidence type="ECO:0000256" key="1">
    <source>
        <dbReference type="ARBA" id="ARBA00012493"/>
    </source>
</evidence>
<keyword evidence="9" id="KW-0378">Hydrolase</keyword>
<dbReference type="PANTHER" id="PTHR37984">
    <property type="entry name" value="PROTEIN CBG26694"/>
    <property type="match status" value="1"/>
</dbReference>
<evidence type="ECO:0000256" key="12">
    <source>
        <dbReference type="ARBA" id="ARBA00022918"/>
    </source>
</evidence>
<keyword evidence="10" id="KW-0460">Magnesium</keyword>
<keyword evidence="15" id="KW-0233">DNA recombination</keyword>
<dbReference type="InterPro" id="IPR050951">
    <property type="entry name" value="Retrovirus_Pol_polyprotein"/>
</dbReference>
<keyword evidence="5" id="KW-0540">Nuclease</keyword>
<organism evidence="19 21">
    <name type="scientific">Rotaria socialis</name>
    <dbReference type="NCBI Taxonomy" id="392032"/>
    <lineage>
        <taxon>Eukaryota</taxon>
        <taxon>Metazoa</taxon>
        <taxon>Spiralia</taxon>
        <taxon>Gnathifera</taxon>
        <taxon>Rotifera</taxon>
        <taxon>Eurotatoria</taxon>
        <taxon>Bdelloidea</taxon>
        <taxon>Philodinida</taxon>
        <taxon>Philodinidae</taxon>
        <taxon>Rotaria</taxon>
    </lineage>
</organism>
<dbReference type="GO" id="GO:0006508">
    <property type="term" value="P:proteolysis"/>
    <property type="evidence" value="ECO:0007669"/>
    <property type="project" value="UniProtKB-KW"/>
</dbReference>
<keyword evidence="14" id="KW-0238">DNA-binding</keyword>
<dbReference type="InterPro" id="IPR001584">
    <property type="entry name" value="Integrase_cat-core"/>
</dbReference>
<dbReference type="InterPro" id="IPR000477">
    <property type="entry name" value="RT_dom"/>
</dbReference>
<dbReference type="InterPro" id="IPR043502">
    <property type="entry name" value="DNA/RNA_pol_sf"/>
</dbReference>
<evidence type="ECO:0000256" key="5">
    <source>
        <dbReference type="ARBA" id="ARBA00022722"/>
    </source>
</evidence>
<dbReference type="PANTHER" id="PTHR37984:SF5">
    <property type="entry name" value="PROTEIN NYNRIN-LIKE"/>
    <property type="match status" value="1"/>
</dbReference>
<dbReference type="FunFam" id="3.30.70.270:FF:000020">
    <property type="entry name" value="Transposon Tf2-6 polyprotein-like Protein"/>
    <property type="match status" value="1"/>
</dbReference>
<evidence type="ECO:0000256" key="8">
    <source>
        <dbReference type="ARBA" id="ARBA00022759"/>
    </source>
</evidence>
<evidence type="ECO:0000259" key="17">
    <source>
        <dbReference type="PROSITE" id="PS50878"/>
    </source>
</evidence>
<evidence type="ECO:0000313" key="20">
    <source>
        <dbReference type="EMBL" id="CAF4391512.1"/>
    </source>
</evidence>
<evidence type="ECO:0000256" key="4">
    <source>
        <dbReference type="ARBA" id="ARBA00022695"/>
    </source>
</evidence>
<dbReference type="Gene3D" id="3.10.10.10">
    <property type="entry name" value="HIV Type 1 Reverse Transcriptase, subunit A, domain 1"/>
    <property type="match status" value="1"/>
</dbReference>
<keyword evidence="12" id="KW-0695">RNA-directed DNA polymerase</keyword>
<dbReference type="FunFam" id="3.30.420.10:FF:000032">
    <property type="entry name" value="Retrovirus-related Pol polyprotein from transposon 297-like Protein"/>
    <property type="match status" value="1"/>
</dbReference>
<dbReference type="SUPFAM" id="SSF56672">
    <property type="entry name" value="DNA/RNA polymerases"/>
    <property type="match status" value="1"/>
</dbReference>
<dbReference type="Gene3D" id="3.30.420.10">
    <property type="entry name" value="Ribonuclease H-like superfamily/Ribonuclease H"/>
    <property type="match status" value="1"/>
</dbReference>
<dbReference type="Pfam" id="PF00665">
    <property type="entry name" value="rve"/>
    <property type="match status" value="1"/>
</dbReference>
<evidence type="ECO:0000256" key="13">
    <source>
        <dbReference type="ARBA" id="ARBA00022932"/>
    </source>
</evidence>
<feature type="domain" description="Reverse transcriptase" evidence="17">
    <location>
        <begin position="656"/>
        <end position="835"/>
    </location>
</feature>
<keyword evidence="2" id="KW-0645">Protease</keyword>
<dbReference type="Gene3D" id="2.40.70.10">
    <property type="entry name" value="Acid Proteases"/>
    <property type="match status" value="1"/>
</dbReference>
<dbReference type="Gene3D" id="3.10.20.370">
    <property type="match status" value="1"/>
</dbReference>
<dbReference type="PROSITE" id="PS50994">
    <property type="entry name" value="INTEGRASE"/>
    <property type="match status" value="1"/>
</dbReference>
<dbReference type="CDD" id="cd01647">
    <property type="entry name" value="RT_LTR"/>
    <property type="match status" value="1"/>
</dbReference>
<evidence type="ECO:0000256" key="3">
    <source>
        <dbReference type="ARBA" id="ARBA00022679"/>
    </source>
</evidence>
<feature type="region of interest" description="Disordered" evidence="16">
    <location>
        <begin position="249"/>
        <end position="270"/>
    </location>
</feature>
<evidence type="ECO:0000256" key="2">
    <source>
        <dbReference type="ARBA" id="ARBA00022670"/>
    </source>
</evidence>
<dbReference type="GO" id="GO:0003964">
    <property type="term" value="F:RNA-directed DNA polymerase activity"/>
    <property type="evidence" value="ECO:0007669"/>
    <property type="project" value="UniProtKB-KW"/>
</dbReference>
<dbReference type="GO" id="GO:0015074">
    <property type="term" value="P:DNA integration"/>
    <property type="evidence" value="ECO:0007669"/>
    <property type="project" value="UniProtKB-KW"/>
</dbReference>
<dbReference type="FunFam" id="1.10.340.70:FF:000001">
    <property type="entry name" value="Retrovirus-related Pol polyprotein from transposon gypsy-like Protein"/>
    <property type="match status" value="1"/>
</dbReference>
<dbReference type="InterPro" id="IPR013087">
    <property type="entry name" value="Znf_C2H2_type"/>
</dbReference>
<dbReference type="Gene3D" id="3.30.70.270">
    <property type="match status" value="2"/>
</dbReference>
<dbReference type="GO" id="GO:0004519">
    <property type="term" value="F:endonuclease activity"/>
    <property type="evidence" value="ECO:0007669"/>
    <property type="project" value="UniProtKB-KW"/>
</dbReference>
<dbReference type="GO" id="GO:0006310">
    <property type="term" value="P:DNA recombination"/>
    <property type="evidence" value="ECO:0007669"/>
    <property type="project" value="UniProtKB-KW"/>
</dbReference>
<evidence type="ECO:0000313" key="19">
    <source>
        <dbReference type="EMBL" id="CAF3398900.1"/>
    </source>
</evidence>
<evidence type="ECO:0000256" key="6">
    <source>
        <dbReference type="ARBA" id="ARBA00022723"/>
    </source>
</evidence>
<dbReference type="FunFam" id="3.10.20.370:FF:000001">
    <property type="entry name" value="Retrovirus-related Pol polyprotein from transposon 17.6-like protein"/>
    <property type="match status" value="1"/>
</dbReference>
<dbReference type="InterPro" id="IPR036397">
    <property type="entry name" value="RNaseH_sf"/>
</dbReference>
<feature type="domain" description="Integrase catalytic" evidence="18">
    <location>
        <begin position="1239"/>
        <end position="1403"/>
    </location>
</feature>
<accession>A0A817ZXN0</accession>
<evidence type="ECO:0000256" key="7">
    <source>
        <dbReference type="ARBA" id="ARBA00022750"/>
    </source>
</evidence>
<evidence type="ECO:0000256" key="15">
    <source>
        <dbReference type="ARBA" id="ARBA00023172"/>
    </source>
</evidence>
<dbReference type="Pfam" id="PF24626">
    <property type="entry name" value="SH3_Tf2-1"/>
    <property type="match status" value="1"/>
</dbReference>
<dbReference type="EC" id="2.7.7.49" evidence="1"/>
<dbReference type="InterPro" id="IPR041588">
    <property type="entry name" value="Integrase_H2C2"/>
</dbReference>
<dbReference type="InterPro" id="IPR012337">
    <property type="entry name" value="RNaseH-like_sf"/>
</dbReference>
<name>A0A817ZXN0_9BILA</name>
<dbReference type="GO" id="GO:0046872">
    <property type="term" value="F:metal ion binding"/>
    <property type="evidence" value="ECO:0007669"/>
    <property type="project" value="UniProtKB-KW"/>
</dbReference>
<evidence type="ECO:0000313" key="21">
    <source>
        <dbReference type="Proteomes" id="UP000663833"/>
    </source>
</evidence>
<dbReference type="InterPro" id="IPR021109">
    <property type="entry name" value="Peptidase_aspartic_dom_sf"/>
</dbReference>
<dbReference type="GO" id="GO:0004190">
    <property type="term" value="F:aspartic-type endopeptidase activity"/>
    <property type="evidence" value="ECO:0007669"/>
    <property type="project" value="UniProtKB-KW"/>
</dbReference>
<dbReference type="PROSITE" id="PS50878">
    <property type="entry name" value="RT_POL"/>
    <property type="match status" value="1"/>
</dbReference>
<evidence type="ECO:0000256" key="16">
    <source>
        <dbReference type="SAM" id="MobiDB-lite"/>
    </source>
</evidence>
<dbReference type="Pfam" id="PF17921">
    <property type="entry name" value="Integrase_H2C2"/>
    <property type="match status" value="1"/>
</dbReference>
<dbReference type="GO" id="GO:0003887">
    <property type="term" value="F:DNA-directed DNA polymerase activity"/>
    <property type="evidence" value="ECO:0007669"/>
    <property type="project" value="UniProtKB-KW"/>
</dbReference>
<dbReference type="Pfam" id="PF00078">
    <property type="entry name" value="RVT_1"/>
    <property type="match status" value="1"/>
</dbReference>
<dbReference type="EMBL" id="CAJNYD010002188">
    <property type="protein sequence ID" value="CAF3398900.1"/>
    <property type="molecule type" value="Genomic_DNA"/>
</dbReference>
<evidence type="ECO:0000256" key="9">
    <source>
        <dbReference type="ARBA" id="ARBA00022801"/>
    </source>
</evidence>
<evidence type="ECO:0000256" key="14">
    <source>
        <dbReference type="ARBA" id="ARBA00023125"/>
    </source>
</evidence>
<reference evidence="19" key="1">
    <citation type="submission" date="2021-02" db="EMBL/GenBank/DDBJ databases">
        <authorList>
            <person name="Nowell W R."/>
        </authorList>
    </citation>
    <scope>NUCLEOTIDE SEQUENCE</scope>
</reference>
<dbReference type="Proteomes" id="UP000663833">
    <property type="component" value="Unassembled WGS sequence"/>
</dbReference>
<keyword evidence="8" id="KW-0255">Endonuclease</keyword>
<dbReference type="InterPro" id="IPR041373">
    <property type="entry name" value="RT_RNaseH"/>
</dbReference>
<gene>
    <name evidence="20" type="ORF">HFQ381_LOCUS19436</name>
    <name evidence="19" type="ORF">LUA448_LOCUS17389</name>
</gene>
<evidence type="ECO:0000256" key="10">
    <source>
        <dbReference type="ARBA" id="ARBA00022842"/>
    </source>
</evidence>
<dbReference type="InterPro" id="IPR043128">
    <property type="entry name" value="Rev_trsase/Diguanyl_cyclase"/>
</dbReference>
<keyword evidence="6" id="KW-0479">Metal-binding</keyword>
<dbReference type="SUPFAM" id="SSF53098">
    <property type="entry name" value="Ribonuclease H-like"/>
    <property type="match status" value="1"/>
</dbReference>
<evidence type="ECO:0000259" key="18">
    <source>
        <dbReference type="PROSITE" id="PS50994"/>
    </source>
</evidence>
<evidence type="ECO:0000256" key="11">
    <source>
        <dbReference type="ARBA" id="ARBA00022908"/>
    </source>
</evidence>
<dbReference type="Gene3D" id="1.10.340.70">
    <property type="match status" value="1"/>
</dbReference>
<sequence length="1527" mass="176785">MAEPINRAFDSITSFRGSSQDNSRDWCDRAEIIFAAYNINDADRLTRIGIKLEDAAFNWYRDNKGPYATWMAFRQVFQRAFPPPERTQNPHLLAEQINQRKQGSDESVHDYYYALDKLCREYDPQMSAIDKTIKLVGGLRDELKEKILPLNVQTPEQFMTQAKNFESSEKVMAHHRRQDRSMELPEPVYAFEANDYSTIAASQPHQYPRQLYNGQNSQQNFKSLHRPQHFVQNRYNQIATNERTLRAVKQQQPSGDFTFPPRQQSGQPSRYYQPENYNEYQKPQHETVNDGTVSNVNKNPSTPLIVTLQINNKFVDTMVDTGSAKSIIHINTLYKLIRRPYINYKNCLHRTANNGELRTIGLVNLRIKLKNISTFILAEVAIDLCTGLVLGNDWINQNGIGIITTKQCIRKHQGSYVVNVPFARYEQESYPVYPVYSTCVLPEQQKILPVRVEVKNADTVIFTPSQNLIEKKKLLTPHSLLKVENGMTYITMINANQASQYLNKNMIIGTISFPSSTAISLSLLPTQNIEPHVIHDRKCRVCYEEFTSKKQLFEHLHQNGHYSIREPNGTCQQVPSHVLDKIKDLVEHVTNSHEKKQLESLLIKYGQLFDTSKATTINSTVKHTIEVKNTRPIVQRPYRKTATQEKIISEMCQQFYHDNIIRPSQSPWSSPVVLQKKKDGTWRFCIDYRRLNEVTEKDNYPLPRIQEIFDTLGGAEYFSKLDFHGGYHQVPIDERDKPKTAFVTRDKLWEYNVMPQGIKNGPPTFQRIVNKLLGKLQWSCALSYIDDIIIYSKSMNEHLYHLEQVLSLLQYANFRLNSTKCEFMQRQIKFLGHMINEEGIIPCPDKVIAINDMPVPNSIKAATSFIKMAEYYRNHIPNFSTLAQPLFDLTRKNAKFVWNEKQQNAFMKIKESLMSKPLLQFPDSQLPFIIQVDASNYGIGAVLMQKPRNDEQPVAYMSQKLNKQQQNWNATEKECFAVVSSIRKWNHYVAGRDFIVRTDHHALCWLNRKYNSNPRLNRWRMALQDYTFKIEHVKGNKNCVADCLSRFPVDSPIDDELEQHSKSTQTELLPSIISAVTTRRMNYGEQRFEPTSATTTTTQSNQQLNSLNTVKKITVFTNKQLKFYQQQDNSIKKILENLQRKPFKNEYCIKNDILCRNVNRFNGIISVPVVPREKINDVILAYHNSSMNGGHLGKDKTYYKIRDRYYWPRMYEDITQHVKLCTNCSINKQSRRKPNGHLNPVNPPEGVWDNLAMDFVGPITPSSSTGHKYILVFTDLLSKFVVAKATRDNSALTAAKVLVEEIILKYGCPNQVLTDNGTHFTADLFNNVTSLCGVCHIYTTPYNPQSNGVCERFNASMCDSLASICNKTRTNWDEQLSKTTFAYNSSRHSSTKLTPFELMFGRLCKLPFDLPRQSTTVIEPHQYVKQLDEYLQQAKQAVCTNIKFSQDKSKYHYDAHRTNEIHSIGDFVYVKQLKLNYKLAPKYIGPYQIIQQLNDSIYRLQNPNELNEIINAHTNRIRRCYEPTPKL</sequence>
<dbReference type="SUPFAM" id="SSF50630">
    <property type="entry name" value="Acid proteases"/>
    <property type="match status" value="1"/>
</dbReference>
<dbReference type="EMBL" id="CAJOBO010001577">
    <property type="protein sequence ID" value="CAF4391512.1"/>
    <property type="molecule type" value="Genomic_DNA"/>
</dbReference>